<dbReference type="EMBL" id="KI925184">
    <property type="protein sequence ID" value="ETW15545.1"/>
    <property type="molecule type" value="Genomic_DNA"/>
</dbReference>
<dbReference type="InterPro" id="IPR050869">
    <property type="entry name" value="H3K4_H4K5_MeTrfase"/>
</dbReference>
<dbReference type="OrthoDB" id="194358at2759"/>
<feature type="domain" description="SET" evidence="1">
    <location>
        <begin position="366"/>
        <end position="562"/>
    </location>
</feature>
<evidence type="ECO:0000313" key="2">
    <source>
        <dbReference type="EMBL" id="ETW15545.1"/>
    </source>
</evidence>
<dbReference type="Gene3D" id="1.25.40.10">
    <property type="entry name" value="Tetratricopeptide repeat domain"/>
    <property type="match status" value="1"/>
</dbReference>
<dbReference type="Proteomes" id="UP000030690">
    <property type="component" value="Unassembled WGS sequence"/>
</dbReference>
<reference evidence="2 3" key="1">
    <citation type="submission" date="2013-02" db="EMBL/GenBank/DDBJ databases">
        <title>The Genome Annotation of Plasmodium falciparum Vietnam Oak-Knoll (FVO).</title>
        <authorList>
            <consortium name="The Broad Institute Genome Sequencing Platform"/>
            <consortium name="The Broad Institute Genome Sequencing Center for Infectious Disease"/>
            <person name="Neafsey D."/>
            <person name="Hoffman S."/>
            <person name="Volkman S."/>
            <person name="Rosenthal P."/>
            <person name="Walker B."/>
            <person name="Young S.K."/>
            <person name="Zeng Q."/>
            <person name="Gargeya S."/>
            <person name="Fitzgerald M."/>
            <person name="Haas B."/>
            <person name="Abouelleil A."/>
            <person name="Allen A.W."/>
            <person name="Alvarado L."/>
            <person name="Arachchi H.M."/>
            <person name="Berlin A.M."/>
            <person name="Chapman S.B."/>
            <person name="Gainer-Dewar J."/>
            <person name="Goldberg J."/>
            <person name="Griggs A."/>
            <person name="Gujja S."/>
            <person name="Hansen M."/>
            <person name="Howarth C."/>
            <person name="Imamovic A."/>
            <person name="Ireland A."/>
            <person name="Larimer J."/>
            <person name="McCowan C."/>
            <person name="Murphy C."/>
            <person name="Pearson M."/>
            <person name="Poon T.W."/>
            <person name="Priest M."/>
            <person name="Roberts A."/>
            <person name="Saif S."/>
            <person name="Shea T."/>
            <person name="Sisk P."/>
            <person name="Sykes S."/>
            <person name="Wortman J."/>
            <person name="Nusbaum C."/>
            <person name="Birren B."/>
        </authorList>
    </citation>
    <scope>NUCLEOTIDE SEQUENCE [LARGE SCALE GENOMIC DNA]</scope>
    <source>
        <strain evidence="3">Vietnam Oak-Knoll (FVO)</strain>
    </source>
</reference>
<dbReference type="AlphaFoldDB" id="A0A024UZZ0"/>
<organism evidence="2 3">
    <name type="scientific">Plasmodium falciparum Vietnam Oak-Knoll</name>
    <name type="common">FVO</name>
    <dbReference type="NCBI Taxonomy" id="1036723"/>
    <lineage>
        <taxon>Eukaryota</taxon>
        <taxon>Sar</taxon>
        <taxon>Alveolata</taxon>
        <taxon>Apicomplexa</taxon>
        <taxon>Aconoidasida</taxon>
        <taxon>Haemosporida</taxon>
        <taxon>Plasmodiidae</taxon>
        <taxon>Plasmodium</taxon>
        <taxon>Plasmodium (Laverania)</taxon>
    </lineage>
</organism>
<protein>
    <recommendedName>
        <fullName evidence="1">SET domain-containing protein</fullName>
    </recommendedName>
</protein>
<gene>
    <name evidence="2" type="ORF">PFFVO_05839</name>
</gene>
<proteinExistence type="predicted"/>
<sequence>METIFRKLRRSTSKKKTQVEIDAVDERDWAQSKTLDLDSMPFSEDLFQYSNDKIYRNKKIVRDNLKREEPSQEDLYGYRDHIWNEDNQKYERIKNINIKNEKIGINQREYSSRTNDEITNGSTDYVNNYYVQKKKSETDDFIYHRENKNIEFIYNGLKNYNVGETKEYSDVDEQEGHEEEEEEIIDDENVYDENVYDENVYDENVYDENIDDENIDDENIDDENIDDENIDDENIYEENIYEENIYEEKINGENIDDEVVDNEFVDNEFVDNENADMEEVNMENIDVQYVDEENMYAEELEKKYPNNENMNDVKVTLPSENKKEKNIVENEITEKKHKENDNIIVEEEEEYVEEKLDVYTIEEIDNDVEIFNVKGKGRCMFTKKKLDPGSVIFVENPILIVTPNLNEQLWTYLNKLNDEQNFELPLKWHYAALCSITMLNDFNYKACLDKWVPEPDKEPDNDIYNVLDKVCEKTSFVNGNKYYYYKNKLIDPKIYSRIIQVWHYNAFGHHTDNEGLVLYNRISMLAHSCISTACWHYGENDSFVLRARINLNPGDEITISYLGDDDLYKSSNIRREKLTNWLFVCMCSRCTHPVDNCRGFRCSSCGIGTFFIKSEYHDDIPIISKCNVCLCEITESAAYEYIEYENSYIERLQETDKNDLSDALAVFVQADKIFTQHWIMFQLYTILFEGYRDTSQWEKAIYYQMQRIKYAIDVIPRANYVLAWLYEELGEIHANSISTDILSTENDFTITFEEKKRICSHFLKSIHLLEILCGYSHDYLRDSLNKYYRIDNLTTTDAPQIEE</sequence>
<evidence type="ECO:0000313" key="3">
    <source>
        <dbReference type="Proteomes" id="UP000030690"/>
    </source>
</evidence>
<dbReference type="InterPro" id="IPR011990">
    <property type="entry name" value="TPR-like_helical_dom_sf"/>
</dbReference>
<evidence type="ECO:0000259" key="1">
    <source>
        <dbReference type="PROSITE" id="PS50280"/>
    </source>
</evidence>
<dbReference type="InterPro" id="IPR001214">
    <property type="entry name" value="SET_dom"/>
</dbReference>
<name>A0A024UZZ0_PLAFA</name>
<dbReference type="Pfam" id="PF00856">
    <property type="entry name" value="SET"/>
    <property type="match status" value="1"/>
</dbReference>
<dbReference type="InterPro" id="IPR046341">
    <property type="entry name" value="SET_dom_sf"/>
</dbReference>
<accession>A0A024UZZ0</accession>
<dbReference type="CDD" id="cd20071">
    <property type="entry name" value="SET_SMYD"/>
    <property type="match status" value="1"/>
</dbReference>
<dbReference type="PANTHER" id="PTHR12197:SF292">
    <property type="entry name" value="SET DOMAIN-CONTAINING PROTEIN"/>
    <property type="match status" value="1"/>
</dbReference>
<dbReference type="PROSITE" id="PS50280">
    <property type="entry name" value="SET"/>
    <property type="match status" value="1"/>
</dbReference>
<dbReference type="SUPFAM" id="SSF82199">
    <property type="entry name" value="SET domain"/>
    <property type="match status" value="1"/>
</dbReference>
<dbReference type="Gene3D" id="2.170.270.10">
    <property type="entry name" value="SET domain"/>
    <property type="match status" value="1"/>
</dbReference>
<dbReference type="SMART" id="SM00317">
    <property type="entry name" value="SET"/>
    <property type="match status" value="1"/>
</dbReference>
<dbReference type="PANTHER" id="PTHR12197">
    <property type="entry name" value="HISTONE-LYSINE N-METHYLTRANSFERASE SMYD"/>
    <property type="match status" value="1"/>
</dbReference>
<reference evidence="2 3" key="2">
    <citation type="submission" date="2013-02" db="EMBL/GenBank/DDBJ databases">
        <title>The Genome Sequence of Plasmodium falciparum Vietnam Oak-Knoll (FVO).</title>
        <authorList>
            <consortium name="The Broad Institute Genome Sequencing Platform"/>
            <consortium name="The Broad Institute Genome Sequencing Center for Infectious Disease"/>
            <person name="Neafsey D."/>
            <person name="Cheeseman I."/>
            <person name="Volkman S."/>
            <person name="Adams J."/>
            <person name="Walker B."/>
            <person name="Young S.K."/>
            <person name="Zeng Q."/>
            <person name="Gargeya S."/>
            <person name="Fitzgerald M."/>
            <person name="Haas B."/>
            <person name="Abouelleil A."/>
            <person name="Alvarado L."/>
            <person name="Arachchi H.M."/>
            <person name="Berlin A.M."/>
            <person name="Chapman S.B."/>
            <person name="Dewar J."/>
            <person name="Goldberg J."/>
            <person name="Griggs A."/>
            <person name="Gujja S."/>
            <person name="Hansen M."/>
            <person name="Howarth C."/>
            <person name="Imamovic A."/>
            <person name="Larimer J."/>
            <person name="McCowan C."/>
            <person name="Murphy C."/>
            <person name="Neiman D."/>
            <person name="Pearson M."/>
            <person name="Priest M."/>
            <person name="Roberts A."/>
            <person name="Saif S."/>
            <person name="Shea T."/>
            <person name="Sisk P."/>
            <person name="Sykes S."/>
            <person name="Wortman J."/>
            <person name="Nusbaum C."/>
            <person name="Birren B."/>
        </authorList>
    </citation>
    <scope>NUCLEOTIDE SEQUENCE [LARGE SCALE GENOMIC DNA]</scope>
    <source>
        <strain evidence="3">Vietnam Oak-Knoll (FVO)</strain>
    </source>
</reference>